<sequence length="148" mass="16252">KPPLNCWVALERQGGILCGHCDCKAGLGGSCSHVGVVLWGIVNLSEETCTSTLQRWHNKNPTNHPELPTTISSLKTAKRGAIVDKMYDAVTDETLNALLENLEKGTHHVALHRLMEPFSADCLPLEVKTPLPERLTSLFDQSWACLPI</sequence>
<reference evidence="1 2" key="1">
    <citation type="submission" date="2016-03" db="EMBL/GenBank/DDBJ databases">
        <title>EvidentialGene: Evidence-directed Construction of Genes on Genomes.</title>
        <authorList>
            <person name="Gilbert D.G."/>
            <person name="Choi J.-H."/>
            <person name="Mockaitis K."/>
            <person name="Colbourne J."/>
            <person name="Pfrender M."/>
        </authorList>
    </citation>
    <scope>NUCLEOTIDE SEQUENCE [LARGE SCALE GENOMIC DNA]</scope>
    <source>
        <strain evidence="1 2">Xinb3</strain>
        <tissue evidence="1">Complete organism</tissue>
    </source>
</reference>
<protein>
    <recommendedName>
        <fullName evidence="3">SWIM-type domain-containing protein</fullName>
    </recommendedName>
</protein>
<gene>
    <name evidence="1" type="ORF">APZ42_004903</name>
</gene>
<evidence type="ECO:0008006" key="3">
    <source>
        <dbReference type="Google" id="ProtNLM"/>
    </source>
</evidence>
<dbReference type="PANTHER" id="PTHR47526">
    <property type="entry name" value="ATP-DEPENDENT DNA HELICASE"/>
    <property type="match status" value="1"/>
</dbReference>
<dbReference type="OrthoDB" id="6346984at2759"/>
<evidence type="ECO:0000313" key="2">
    <source>
        <dbReference type="Proteomes" id="UP000076858"/>
    </source>
</evidence>
<dbReference type="Proteomes" id="UP000076858">
    <property type="component" value="Unassembled WGS sequence"/>
</dbReference>
<proteinExistence type="predicted"/>
<accession>A0A164GS38</accession>
<dbReference type="EMBL" id="LRGB01014111">
    <property type="protein sequence ID" value="KZR99288.1"/>
    <property type="molecule type" value="Genomic_DNA"/>
</dbReference>
<keyword evidence="2" id="KW-1185">Reference proteome</keyword>
<comment type="caution">
    <text evidence="1">The sequence shown here is derived from an EMBL/GenBank/DDBJ whole genome shotgun (WGS) entry which is preliminary data.</text>
</comment>
<name>A0A164GS38_9CRUS</name>
<dbReference type="AlphaFoldDB" id="A0A164GS38"/>
<dbReference type="PANTHER" id="PTHR47526:SF3">
    <property type="entry name" value="PHD-TYPE DOMAIN-CONTAINING PROTEIN"/>
    <property type="match status" value="1"/>
</dbReference>
<feature type="non-terminal residue" evidence="1">
    <location>
        <position position="1"/>
    </location>
</feature>
<organism evidence="1 2">
    <name type="scientific">Daphnia magna</name>
    <dbReference type="NCBI Taxonomy" id="35525"/>
    <lineage>
        <taxon>Eukaryota</taxon>
        <taxon>Metazoa</taxon>
        <taxon>Ecdysozoa</taxon>
        <taxon>Arthropoda</taxon>
        <taxon>Crustacea</taxon>
        <taxon>Branchiopoda</taxon>
        <taxon>Diplostraca</taxon>
        <taxon>Cladocera</taxon>
        <taxon>Anomopoda</taxon>
        <taxon>Daphniidae</taxon>
        <taxon>Daphnia</taxon>
    </lineage>
</organism>
<evidence type="ECO:0000313" key="1">
    <source>
        <dbReference type="EMBL" id="KZR99288.1"/>
    </source>
</evidence>